<evidence type="ECO:0000256" key="6">
    <source>
        <dbReference type="ARBA" id="ARBA00023122"/>
    </source>
</evidence>
<gene>
    <name evidence="13" type="ORF">psyc5s11_02350</name>
</gene>
<feature type="transmembrane region" description="Helical" evidence="10">
    <location>
        <begin position="151"/>
        <end position="171"/>
    </location>
</feature>
<name>A0ABM7SXE4_9CLOT</name>
<evidence type="ECO:0000256" key="4">
    <source>
        <dbReference type="ARBA" id="ARBA00022737"/>
    </source>
</evidence>
<dbReference type="CDD" id="cd04590">
    <property type="entry name" value="CBS_pair_CorC_HlyC_assoc"/>
    <property type="match status" value="1"/>
</dbReference>
<dbReference type="Pfam" id="PF00571">
    <property type="entry name" value="CBS"/>
    <property type="match status" value="2"/>
</dbReference>
<protein>
    <recommendedName>
        <fullName evidence="15">Magnesium and cobalt efflux protein CorC</fullName>
    </recommendedName>
</protein>
<dbReference type="EMBL" id="AP024849">
    <property type="protein sequence ID" value="BCZ44168.1"/>
    <property type="molecule type" value="Genomic_DNA"/>
</dbReference>
<dbReference type="RefSeq" id="WP_224035874.1">
    <property type="nucleotide sequence ID" value="NZ_AP024849.1"/>
</dbReference>
<dbReference type="PROSITE" id="PS51371">
    <property type="entry name" value="CBS"/>
    <property type="match status" value="2"/>
</dbReference>
<organism evidence="13 14">
    <name type="scientific">Clostridium gelidum</name>
    <dbReference type="NCBI Taxonomy" id="704125"/>
    <lineage>
        <taxon>Bacteria</taxon>
        <taxon>Bacillati</taxon>
        <taxon>Bacillota</taxon>
        <taxon>Clostridia</taxon>
        <taxon>Eubacteriales</taxon>
        <taxon>Clostridiaceae</taxon>
        <taxon>Clostridium</taxon>
    </lineage>
</organism>
<dbReference type="Pfam" id="PF03471">
    <property type="entry name" value="CorC_HlyC"/>
    <property type="match status" value="1"/>
</dbReference>
<accession>A0ABM7SXE4</accession>
<evidence type="ECO:0000256" key="2">
    <source>
        <dbReference type="ARBA" id="ARBA00006337"/>
    </source>
</evidence>
<dbReference type="Proteomes" id="UP000824633">
    <property type="component" value="Chromosome"/>
</dbReference>
<reference evidence="14" key="1">
    <citation type="submission" date="2021-07" db="EMBL/GenBank/DDBJ databases">
        <title>Complete genome sequencing of a Clostridium isolate.</title>
        <authorList>
            <person name="Ueki A."/>
            <person name="Tonouchi A."/>
        </authorList>
    </citation>
    <scope>NUCLEOTIDE SEQUENCE [LARGE SCALE GENOMIC DNA]</scope>
    <source>
        <strain evidence="14">C5S11</strain>
    </source>
</reference>
<evidence type="ECO:0000256" key="5">
    <source>
        <dbReference type="ARBA" id="ARBA00022989"/>
    </source>
</evidence>
<feature type="domain" description="CNNM transmembrane" evidence="12">
    <location>
        <begin position="7"/>
        <end position="207"/>
    </location>
</feature>
<dbReference type="InterPro" id="IPR044751">
    <property type="entry name" value="Ion_transp-like_CBS"/>
</dbReference>
<evidence type="ECO:0000256" key="9">
    <source>
        <dbReference type="PROSITE-ProRule" id="PRU01193"/>
    </source>
</evidence>
<sequence length="440" mass="49804">MEGESAQTTNMITQILFLVVLTLVNAFFSSAEMSIVSVNKNKMKMLANDGDKKAKMLCKLIEEPTKFLSTVQVGITLAGFFASASAATGISQQLGDFLINRNVPYGQQIAFIGVTVVLSYFTLVFGELVPKRIALRKTEYIAMASLRPIMIISKIAAPFIKILSISTSLIVKLIGLDTENLDDIVTKEELKSYIESGEEHGAINEREKEMIEGIFEFDNKKVEKVMTPRTEVYCINIKELLSSYLDELLEMRYSRIPVYEDDIDNVIGILYMKDFIIEAKNKGFDNVNIKDILKEPYFVHEGKNVQDLFKSLQISQRHIAVIIDEYGGFSGIITIEDLIEEIMGEINDEDDSSEERIKKVDENTFLVDGLTTLEELNDELNIDIELEDIDTISGFLINLIGNIPSENDNKIIEYNDIIFEIDKLGEKRIEKILIKLKNRD</sequence>
<evidence type="ECO:0000256" key="1">
    <source>
        <dbReference type="ARBA" id="ARBA00004141"/>
    </source>
</evidence>
<feature type="domain" description="CBS" evidence="11">
    <location>
        <begin position="226"/>
        <end position="286"/>
    </location>
</feature>
<dbReference type="InterPro" id="IPR016169">
    <property type="entry name" value="FAD-bd_PCMH_sub2"/>
</dbReference>
<feature type="domain" description="CBS" evidence="11">
    <location>
        <begin position="292"/>
        <end position="349"/>
    </location>
</feature>
<keyword evidence="4" id="KW-0677">Repeat</keyword>
<feature type="transmembrane region" description="Helical" evidence="10">
    <location>
        <begin position="109"/>
        <end position="130"/>
    </location>
</feature>
<keyword evidence="3 9" id="KW-0812">Transmembrane</keyword>
<keyword evidence="6 8" id="KW-0129">CBS domain</keyword>
<dbReference type="PANTHER" id="PTHR22777:SF17">
    <property type="entry name" value="UPF0053 PROTEIN SLL0260"/>
    <property type="match status" value="1"/>
</dbReference>
<keyword evidence="14" id="KW-1185">Reference proteome</keyword>
<evidence type="ECO:0000256" key="3">
    <source>
        <dbReference type="ARBA" id="ARBA00022692"/>
    </source>
</evidence>
<evidence type="ECO:0000259" key="12">
    <source>
        <dbReference type="PROSITE" id="PS51846"/>
    </source>
</evidence>
<dbReference type="SUPFAM" id="SSF56176">
    <property type="entry name" value="FAD-binding/transporter-associated domain-like"/>
    <property type="match status" value="1"/>
</dbReference>
<dbReference type="InterPro" id="IPR036318">
    <property type="entry name" value="FAD-bd_PCMH-like_sf"/>
</dbReference>
<dbReference type="InterPro" id="IPR002550">
    <property type="entry name" value="CNNM"/>
</dbReference>
<dbReference type="InterPro" id="IPR005170">
    <property type="entry name" value="Transptr-assoc_dom"/>
</dbReference>
<feature type="transmembrane region" description="Helical" evidence="10">
    <location>
        <begin position="67"/>
        <end position="89"/>
    </location>
</feature>
<dbReference type="SMART" id="SM01091">
    <property type="entry name" value="CorC_HlyC"/>
    <property type="match status" value="1"/>
</dbReference>
<dbReference type="SMART" id="SM00116">
    <property type="entry name" value="CBS"/>
    <property type="match status" value="2"/>
</dbReference>
<dbReference type="Gene3D" id="3.30.465.10">
    <property type="match status" value="1"/>
</dbReference>
<comment type="subcellular location">
    <subcellularLocation>
        <location evidence="1">Membrane</location>
        <topology evidence="1">Multi-pass membrane protein</topology>
    </subcellularLocation>
</comment>
<dbReference type="InterPro" id="IPR000644">
    <property type="entry name" value="CBS_dom"/>
</dbReference>
<dbReference type="Gene3D" id="3.10.580.10">
    <property type="entry name" value="CBS-domain"/>
    <property type="match status" value="1"/>
</dbReference>
<dbReference type="InterPro" id="IPR046342">
    <property type="entry name" value="CBS_dom_sf"/>
</dbReference>
<comment type="similarity">
    <text evidence="2">Belongs to the UPF0053 family.</text>
</comment>
<evidence type="ECO:0008006" key="15">
    <source>
        <dbReference type="Google" id="ProtNLM"/>
    </source>
</evidence>
<dbReference type="PROSITE" id="PS51846">
    <property type="entry name" value="CNNM"/>
    <property type="match status" value="1"/>
</dbReference>
<feature type="transmembrane region" description="Helical" evidence="10">
    <location>
        <begin position="12"/>
        <end position="36"/>
    </location>
</feature>
<dbReference type="Pfam" id="PF01595">
    <property type="entry name" value="CNNM"/>
    <property type="match status" value="1"/>
</dbReference>
<dbReference type="SUPFAM" id="SSF54631">
    <property type="entry name" value="CBS-domain pair"/>
    <property type="match status" value="1"/>
</dbReference>
<evidence type="ECO:0000256" key="8">
    <source>
        <dbReference type="PROSITE-ProRule" id="PRU00703"/>
    </source>
</evidence>
<evidence type="ECO:0000256" key="10">
    <source>
        <dbReference type="SAM" id="Phobius"/>
    </source>
</evidence>
<evidence type="ECO:0000313" key="13">
    <source>
        <dbReference type="EMBL" id="BCZ44168.1"/>
    </source>
</evidence>
<dbReference type="PANTHER" id="PTHR22777">
    <property type="entry name" value="HEMOLYSIN-RELATED"/>
    <property type="match status" value="1"/>
</dbReference>
<evidence type="ECO:0000259" key="11">
    <source>
        <dbReference type="PROSITE" id="PS51371"/>
    </source>
</evidence>
<evidence type="ECO:0000256" key="7">
    <source>
        <dbReference type="ARBA" id="ARBA00023136"/>
    </source>
</evidence>
<keyword evidence="7 9" id="KW-0472">Membrane</keyword>
<proteinExistence type="inferred from homology"/>
<evidence type="ECO:0000313" key="14">
    <source>
        <dbReference type="Proteomes" id="UP000824633"/>
    </source>
</evidence>
<keyword evidence="5 9" id="KW-1133">Transmembrane helix</keyword>